<dbReference type="InterPro" id="IPR011029">
    <property type="entry name" value="DEATH-like_dom_sf"/>
</dbReference>
<keyword evidence="5 18" id="KW-0732">Signal</keyword>
<dbReference type="GO" id="GO:0019221">
    <property type="term" value="P:cytokine-mediated signaling pathway"/>
    <property type="evidence" value="ECO:0007669"/>
    <property type="project" value="UniProtKB-ARBA"/>
</dbReference>
<evidence type="ECO:0000256" key="2">
    <source>
        <dbReference type="ARBA" id="ARBA00022473"/>
    </source>
</evidence>
<evidence type="ECO:0000256" key="10">
    <source>
        <dbReference type="ARBA" id="ARBA00023157"/>
    </source>
</evidence>
<dbReference type="AlphaFoldDB" id="A0A8C9EP65"/>
<dbReference type="PANTHER" id="PTHR12120">
    <property type="entry name" value="TNFR-CYS DOMAIN-CONTAINING PROTEIN"/>
    <property type="match status" value="1"/>
</dbReference>
<protein>
    <recommendedName>
        <fullName evidence="14">Tumor necrosis factor receptor superfamily member EDAR</fullName>
    </recommendedName>
    <alternativeName>
        <fullName evidence="17">Anhidrotic ectodysplasin receptor 1</fullName>
    </alternativeName>
    <alternativeName>
        <fullName evidence="16">Ectodermal dysplasia receptor</fullName>
    </alternativeName>
    <alternativeName>
        <fullName evidence="15">Ectodysplasin-A receptor</fullName>
    </alternativeName>
</protein>
<evidence type="ECO:0000256" key="15">
    <source>
        <dbReference type="ARBA" id="ARBA00079423"/>
    </source>
</evidence>
<evidence type="ECO:0000256" key="17">
    <source>
        <dbReference type="ARBA" id="ARBA00081634"/>
    </source>
</evidence>
<keyword evidence="8" id="KW-1133">Transmembrane helix</keyword>
<dbReference type="Ensembl" id="ENSPSTT00000003794.1">
    <property type="protein sequence ID" value="ENSPSTP00000003617.1"/>
    <property type="gene ID" value="ENSPSTG00000002633.1"/>
</dbReference>
<keyword evidence="4" id="KW-0053">Apoptosis</keyword>
<evidence type="ECO:0000313" key="20">
    <source>
        <dbReference type="Ensembl" id="ENSPSTP00000003617.1"/>
    </source>
</evidence>
<dbReference type="GO" id="GO:0043123">
    <property type="term" value="P:positive regulation of canonical NF-kappaB signal transduction"/>
    <property type="evidence" value="ECO:0007669"/>
    <property type="project" value="InterPro"/>
</dbReference>
<accession>A0A8C9EP65</accession>
<dbReference type="InterPro" id="IPR047526">
    <property type="entry name" value="TNR19/27/EDAR"/>
</dbReference>
<dbReference type="InterPro" id="IPR034052">
    <property type="entry name" value="EDAR_N"/>
</dbReference>
<comment type="subunit">
    <text evidence="13">Binds to EDARADD. Associates with TRAF1, TRAF2, TRAF3 and NIK.</text>
</comment>
<reference evidence="20" key="1">
    <citation type="submission" date="2025-08" db="UniProtKB">
        <authorList>
            <consortium name="Ensembl"/>
        </authorList>
    </citation>
    <scope>IDENTIFICATION</scope>
</reference>
<evidence type="ECO:0000256" key="7">
    <source>
        <dbReference type="ARBA" id="ARBA00022782"/>
    </source>
</evidence>
<evidence type="ECO:0000256" key="4">
    <source>
        <dbReference type="ARBA" id="ARBA00022703"/>
    </source>
</evidence>
<proteinExistence type="predicted"/>
<evidence type="ECO:0000256" key="14">
    <source>
        <dbReference type="ARBA" id="ARBA00073837"/>
    </source>
</evidence>
<organism evidence="20 21">
    <name type="scientific">Pavo cristatus</name>
    <name type="common">Indian peafowl</name>
    <name type="synonym">Blue peafowl</name>
    <dbReference type="NCBI Taxonomy" id="9049"/>
    <lineage>
        <taxon>Eukaryota</taxon>
        <taxon>Metazoa</taxon>
        <taxon>Chordata</taxon>
        <taxon>Craniata</taxon>
        <taxon>Vertebrata</taxon>
        <taxon>Euteleostomi</taxon>
        <taxon>Archelosauria</taxon>
        <taxon>Archosauria</taxon>
        <taxon>Dinosauria</taxon>
        <taxon>Saurischia</taxon>
        <taxon>Theropoda</taxon>
        <taxon>Coelurosauria</taxon>
        <taxon>Aves</taxon>
        <taxon>Neognathae</taxon>
        <taxon>Galloanserae</taxon>
        <taxon>Galliformes</taxon>
        <taxon>Phasianidae</taxon>
        <taxon>Phasianinae</taxon>
        <taxon>Pavo</taxon>
    </lineage>
</organism>
<dbReference type="Pfam" id="PF24979">
    <property type="entry name" value="Death_EDAR"/>
    <property type="match status" value="1"/>
</dbReference>
<evidence type="ECO:0000256" key="5">
    <source>
        <dbReference type="ARBA" id="ARBA00022729"/>
    </source>
</evidence>
<evidence type="ECO:0000256" key="9">
    <source>
        <dbReference type="ARBA" id="ARBA00023136"/>
    </source>
</evidence>
<dbReference type="GO" id="GO:0046330">
    <property type="term" value="P:positive regulation of JNK cascade"/>
    <property type="evidence" value="ECO:0007669"/>
    <property type="project" value="InterPro"/>
</dbReference>
<evidence type="ECO:0000259" key="19">
    <source>
        <dbReference type="Pfam" id="PF24979"/>
    </source>
</evidence>
<evidence type="ECO:0000313" key="21">
    <source>
        <dbReference type="Proteomes" id="UP000694428"/>
    </source>
</evidence>
<dbReference type="SUPFAM" id="SSF47986">
    <property type="entry name" value="DEATH domain"/>
    <property type="match status" value="1"/>
</dbReference>
<dbReference type="GO" id="GO:0030154">
    <property type="term" value="P:cell differentiation"/>
    <property type="evidence" value="ECO:0007669"/>
    <property type="project" value="UniProtKB-KW"/>
</dbReference>
<keyword evidence="2" id="KW-0217">Developmental protein</keyword>
<evidence type="ECO:0000256" key="18">
    <source>
        <dbReference type="SAM" id="SignalP"/>
    </source>
</evidence>
<keyword evidence="21" id="KW-1185">Reference proteome</keyword>
<dbReference type="Gene3D" id="1.10.533.10">
    <property type="entry name" value="Death Domain, Fas"/>
    <property type="match status" value="1"/>
</dbReference>
<dbReference type="PANTHER" id="PTHR12120:SF9">
    <property type="entry name" value="TUMOR NECROSIS FACTOR RECEPTOR SUPERFAMILY MEMBER EDAR"/>
    <property type="match status" value="1"/>
</dbReference>
<comment type="subcellular location">
    <subcellularLocation>
        <location evidence="1">Membrane</location>
        <topology evidence="1">Single-pass type I membrane protein</topology>
    </subcellularLocation>
</comment>
<dbReference type="GO" id="GO:0008544">
    <property type="term" value="P:epidermis development"/>
    <property type="evidence" value="ECO:0007669"/>
    <property type="project" value="UniProtKB-ARBA"/>
</dbReference>
<keyword evidence="12" id="KW-0325">Glycoprotein</keyword>
<keyword evidence="10" id="KW-1015">Disulfide bond</keyword>
<evidence type="ECO:0000256" key="16">
    <source>
        <dbReference type="ARBA" id="ARBA00079484"/>
    </source>
</evidence>
<dbReference type="CDD" id="cd13421">
    <property type="entry name" value="TNFRSF_EDAR"/>
    <property type="match status" value="1"/>
</dbReference>
<keyword evidence="3" id="KW-0812">Transmembrane</keyword>
<evidence type="ECO:0000256" key="1">
    <source>
        <dbReference type="ARBA" id="ARBA00004479"/>
    </source>
</evidence>
<dbReference type="GO" id="GO:0006915">
    <property type="term" value="P:apoptotic process"/>
    <property type="evidence" value="ECO:0007669"/>
    <property type="project" value="UniProtKB-KW"/>
</dbReference>
<dbReference type="Proteomes" id="UP000694428">
    <property type="component" value="Unplaced"/>
</dbReference>
<dbReference type="Gene3D" id="2.10.50.10">
    <property type="entry name" value="Tumor Necrosis Factor Receptor, subunit A, domain 2"/>
    <property type="match status" value="1"/>
</dbReference>
<dbReference type="GO" id="GO:0038023">
    <property type="term" value="F:signaling receptor activity"/>
    <property type="evidence" value="ECO:0007669"/>
    <property type="project" value="InterPro"/>
</dbReference>
<evidence type="ECO:0000256" key="11">
    <source>
        <dbReference type="ARBA" id="ARBA00023170"/>
    </source>
</evidence>
<evidence type="ECO:0000256" key="6">
    <source>
        <dbReference type="ARBA" id="ARBA00022737"/>
    </source>
</evidence>
<keyword evidence="11" id="KW-0675">Receptor</keyword>
<feature type="chain" id="PRO_5034216821" description="Tumor necrosis factor receptor superfamily member EDAR" evidence="18">
    <location>
        <begin position="27"/>
        <end position="397"/>
    </location>
</feature>
<evidence type="ECO:0000256" key="3">
    <source>
        <dbReference type="ARBA" id="ARBA00022692"/>
    </source>
</evidence>
<evidence type="ECO:0000256" key="13">
    <source>
        <dbReference type="ARBA" id="ARBA00064998"/>
    </source>
</evidence>
<sequence length="397" mass="43816">MAHLGECKWTHVFPFLVVSLVYSASAEYSNCGENEYYNQTTGMCHDCPKCEPGEEPYMTCGYGTKDEDYGCIPCPSEKFSRGGYQICRRHKDCEGFFRATVLTPGDQENDAECGPCLPGYYMLENRPRNIYGMVCYSCLLAPPNTKECAGATSGISAIFPSTSGTSTFSPYQHAHKGKKTFLDLMWQLLVSKTASTKVICRDFYACKHLAYLLHLTLCILTRATFNYSDITAAAADRVREGSELSSSNAVLDVQRCIHGAAHEGYVSNTLLIASELLREGASCLTRTPHIAGLSPTELPFDCLEKTSRMLSSTYNTEKAIVKTWRHLAESFGLKRDEIGGMTDGMQLFDRISTAGYSIPELLTKLVQIERLDAVESLCADILEWAQAMPAPEPAVTS</sequence>
<reference evidence="20" key="2">
    <citation type="submission" date="2025-09" db="UniProtKB">
        <authorList>
            <consortium name="Ensembl"/>
        </authorList>
    </citation>
    <scope>IDENTIFICATION</scope>
</reference>
<name>A0A8C9EP65_PAVCR</name>
<dbReference type="FunFam" id="1.10.533.10:FF:000006">
    <property type="entry name" value="Tumor necrosis factor receptor superfamily member EDAR"/>
    <property type="match status" value="1"/>
</dbReference>
<dbReference type="InterPro" id="IPR056762">
    <property type="entry name" value="Death_EDAR"/>
</dbReference>
<keyword evidence="7" id="KW-0221">Differentiation</keyword>
<evidence type="ECO:0000256" key="8">
    <source>
        <dbReference type="ARBA" id="ARBA00022989"/>
    </source>
</evidence>
<keyword evidence="6" id="KW-0677">Repeat</keyword>
<feature type="domain" description="Tumor necrosis factor receptor superfamily member EDAR death" evidence="19">
    <location>
        <begin position="308"/>
        <end position="381"/>
    </location>
</feature>
<evidence type="ECO:0000256" key="12">
    <source>
        <dbReference type="ARBA" id="ARBA00023180"/>
    </source>
</evidence>
<dbReference type="GO" id="GO:0005886">
    <property type="term" value="C:plasma membrane"/>
    <property type="evidence" value="ECO:0007669"/>
    <property type="project" value="TreeGrafter"/>
</dbReference>
<feature type="signal peptide" evidence="18">
    <location>
        <begin position="1"/>
        <end position="26"/>
    </location>
</feature>
<keyword evidence="9" id="KW-0472">Membrane</keyword>